<evidence type="ECO:0000256" key="3">
    <source>
        <dbReference type="ARBA" id="ARBA00022840"/>
    </source>
</evidence>
<dbReference type="GO" id="GO:0016887">
    <property type="term" value="F:ATP hydrolysis activity"/>
    <property type="evidence" value="ECO:0007669"/>
    <property type="project" value="TreeGrafter"/>
</dbReference>
<protein>
    <submittedName>
        <fullName evidence="5">Type II/IV secretion system protein</fullName>
    </submittedName>
</protein>
<name>A0A4Y8ID40_9BACI</name>
<evidence type="ECO:0000256" key="2">
    <source>
        <dbReference type="ARBA" id="ARBA00022741"/>
    </source>
</evidence>
<dbReference type="PANTHER" id="PTHR30258:SF1">
    <property type="entry name" value="PROTEIN TRANSPORT PROTEIN HOFB HOMOLOG"/>
    <property type="match status" value="1"/>
</dbReference>
<dbReference type="PANTHER" id="PTHR30258">
    <property type="entry name" value="TYPE II SECRETION SYSTEM PROTEIN GSPE-RELATED"/>
    <property type="match status" value="1"/>
</dbReference>
<dbReference type="Gene3D" id="3.30.300.160">
    <property type="entry name" value="Type II secretion system, protein E, N-terminal domain"/>
    <property type="match status" value="1"/>
</dbReference>
<dbReference type="PROSITE" id="PS00662">
    <property type="entry name" value="T2SP_E"/>
    <property type="match status" value="1"/>
</dbReference>
<dbReference type="FunFam" id="3.40.50.300:FF:000398">
    <property type="entry name" value="Type IV pilus assembly ATPase PilB"/>
    <property type="match status" value="1"/>
</dbReference>
<dbReference type="InterPro" id="IPR037257">
    <property type="entry name" value="T2SS_E_N_sf"/>
</dbReference>
<evidence type="ECO:0000256" key="1">
    <source>
        <dbReference type="ARBA" id="ARBA00006611"/>
    </source>
</evidence>
<dbReference type="Gene3D" id="3.40.50.300">
    <property type="entry name" value="P-loop containing nucleotide triphosphate hydrolases"/>
    <property type="match status" value="1"/>
</dbReference>
<dbReference type="AlphaFoldDB" id="A0A4Y8ID40"/>
<dbReference type="SUPFAM" id="SSF52540">
    <property type="entry name" value="P-loop containing nucleoside triphosphate hydrolases"/>
    <property type="match status" value="1"/>
</dbReference>
<keyword evidence="2" id="KW-0547">Nucleotide-binding</keyword>
<evidence type="ECO:0000313" key="6">
    <source>
        <dbReference type="Proteomes" id="UP000297975"/>
    </source>
</evidence>
<sequence>MAKKVKLRLGELLVQQGLITKEQLNNALDSKSPGQKLGDRLIETGDITEMQLMEVLQQQLGIPHVRLHKYEVDQSLLNLISKDYARENLVLPLKRDKNKLVVAVADPLDYFVFNDLRLSTGFVIEPVMATKDEIRQNVLKFYETENLAEQFEADYEVETRDDLSIEEEASPVVKLLNQIIQQAVVEKASDIHFDPHEHRIMIRLRIDGSLQTEQTLSRSIQSSLITRIKIMAGLDITESKIPQDGRIKRKVEGRDIDLRVSTLPTIFGEKVVIRVLDIHSVSNRLEDLGFHQKNLGDFIRMIEKPHGIVLLTGPTGSGKTSTMYAALTRLNREESNVITIEDPVEYQLSGVNQIQVNPKVNLTFASGLRSMLRQDPDIIMVGEIRDEDTANMAVRASITGHLVLSTLHTNDSVGAIDRLINIGVERFLVGTSLNGIVAQRLVRTICRDCVTEVEPTLREQEIFEKYGFQMTRVKKGRGCPTCNDSGYKGRTAIHEVLTIDDDIQAAILNNCSSIEIEKLARDKGFIYLFEDGLRRVRDGITTTEEVFRVAAE</sequence>
<dbReference type="OrthoDB" id="9808272at2"/>
<dbReference type="GO" id="GO:0005886">
    <property type="term" value="C:plasma membrane"/>
    <property type="evidence" value="ECO:0007669"/>
    <property type="project" value="TreeGrafter"/>
</dbReference>
<dbReference type="Gene3D" id="3.30.450.90">
    <property type="match status" value="1"/>
</dbReference>
<dbReference type="Pfam" id="PF00437">
    <property type="entry name" value="T2SSE"/>
    <property type="match status" value="1"/>
</dbReference>
<dbReference type="SUPFAM" id="SSF160246">
    <property type="entry name" value="EspE N-terminal domain-like"/>
    <property type="match status" value="1"/>
</dbReference>
<gene>
    <name evidence="5" type="ORF">E3U55_15150</name>
</gene>
<evidence type="ECO:0000259" key="4">
    <source>
        <dbReference type="PROSITE" id="PS00662"/>
    </source>
</evidence>
<accession>A0A4Y8ID40</accession>
<organism evidence="5 6">
    <name type="scientific">Filobacillus milosensis</name>
    <dbReference type="NCBI Taxonomy" id="94137"/>
    <lineage>
        <taxon>Bacteria</taxon>
        <taxon>Bacillati</taxon>
        <taxon>Bacillota</taxon>
        <taxon>Bacilli</taxon>
        <taxon>Bacillales</taxon>
        <taxon>Bacillaceae</taxon>
        <taxon>Filobacillus</taxon>
    </lineage>
</organism>
<comment type="similarity">
    <text evidence="1">Belongs to the GSP E family.</text>
</comment>
<proteinExistence type="inferred from homology"/>
<comment type="caution">
    <text evidence="5">The sequence shown here is derived from an EMBL/GenBank/DDBJ whole genome shotgun (WGS) entry which is preliminary data.</text>
</comment>
<dbReference type="GO" id="GO:0005524">
    <property type="term" value="F:ATP binding"/>
    <property type="evidence" value="ECO:0007669"/>
    <property type="project" value="UniProtKB-KW"/>
</dbReference>
<keyword evidence="6" id="KW-1185">Reference proteome</keyword>
<dbReference type="InterPro" id="IPR027417">
    <property type="entry name" value="P-loop_NTPase"/>
</dbReference>
<dbReference type="CDD" id="cd01129">
    <property type="entry name" value="PulE-GspE-like"/>
    <property type="match status" value="1"/>
</dbReference>
<dbReference type="RefSeq" id="WP_134341326.1">
    <property type="nucleotide sequence ID" value="NZ_SOPW01000021.1"/>
</dbReference>
<dbReference type="Proteomes" id="UP000297975">
    <property type="component" value="Unassembled WGS sequence"/>
</dbReference>
<dbReference type="InterPro" id="IPR003593">
    <property type="entry name" value="AAA+_ATPase"/>
</dbReference>
<reference evidence="5 6" key="1">
    <citation type="submission" date="2019-03" db="EMBL/GenBank/DDBJ databases">
        <authorList>
            <person name="He R.-H."/>
        </authorList>
    </citation>
    <scope>NUCLEOTIDE SEQUENCE [LARGE SCALE GENOMIC DNA]</scope>
    <source>
        <strain evidence="6">SH 714</strain>
    </source>
</reference>
<feature type="domain" description="Bacterial type II secretion system protein E" evidence="4">
    <location>
        <begin position="372"/>
        <end position="386"/>
    </location>
</feature>
<dbReference type="Pfam" id="PF05157">
    <property type="entry name" value="MshEN"/>
    <property type="match status" value="1"/>
</dbReference>
<dbReference type="FunFam" id="3.30.450.90:FF:000001">
    <property type="entry name" value="Type II secretion system ATPase GspE"/>
    <property type="match status" value="1"/>
</dbReference>
<evidence type="ECO:0000313" key="5">
    <source>
        <dbReference type="EMBL" id="TFB13898.1"/>
    </source>
</evidence>
<dbReference type="InterPro" id="IPR007831">
    <property type="entry name" value="T2SS_GspE_N"/>
</dbReference>
<dbReference type="SMART" id="SM00382">
    <property type="entry name" value="AAA"/>
    <property type="match status" value="1"/>
</dbReference>
<keyword evidence="3" id="KW-0067">ATP-binding</keyword>
<dbReference type="EMBL" id="SOPW01000021">
    <property type="protein sequence ID" value="TFB13898.1"/>
    <property type="molecule type" value="Genomic_DNA"/>
</dbReference>
<dbReference type="InterPro" id="IPR001482">
    <property type="entry name" value="T2SS/T4SS_dom"/>
</dbReference>